<sequence length="496" mass="56193">MKNILIIDDEINICTLLSKFLSKHGFRVDTTMSGATALKMMKEKTYDLALCDYRLKDTDGAQLLQDIRVLSPQTIVIIITGYTDVRVAVEMVKNGAYDYISKPLYPDEILNLIHKAFVHQESVKEQYGNNLPPLPGSVPLKTNAPAAAAASVTGHSGTDVKEPASEALDHRRDEKYVYGDSSSAKELYRQINLVAPTDYSVIIFGETGTGKESVAQLIHQHSKRRGQPFVALDCGSLSKELAASELFGHEKGSFTGAINTKIGAFEQAQGGTLFLDEIANLSYEIQVALLRVVQEKQIRRVGSMKEIPIDVRIIVASNEKLSESVQKGRFREDLFHRFNEFTIYIPPLRERYEDIQLFVTAFVRQVEKELQKQTGHISPEVWECFKKYNWPGNIRELKNVIRRACLLTPQGEEITMSTLPLEMKESFTQHFVEDQVEELVQMAKDNDLKTVALQAEYNKIINVLKEVKYNKTKAAQLLNIDRKTLYNKLRLLNINY</sequence>
<dbReference type="OrthoDB" id="9767106at2"/>
<dbReference type="InterPro" id="IPR001789">
    <property type="entry name" value="Sig_transdc_resp-reg_receiver"/>
</dbReference>
<dbReference type="GO" id="GO:0005524">
    <property type="term" value="F:ATP binding"/>
    <property type="evidence" value="ECO:0007669"/>
    <property type="project" value="UniProtKB-KW"/>
</dbReference>
<dbReference type="InterPro" id="IPR025662">
    <property type="entry name" value="Sigma_54_int_dom_ATP-bd_1"/>
</dbReference>
<dbReference type="SMART" id="SM00448">
    <property type="entry name" value="REC"/>
    <property type="match status" value="1"/>
</dbReference>
<dbReference type="InterPro" id="IPR011006">
    <property type="entry name" value="CheY-like_superfamily"/>
</dbReference>
<gene>
    <name evidence="9" type="ORF">GA0116948_11649</name>
</gene>
<dbReference type="STRING" id="1335309.GA0116948_11649"/>
<dbReference type="InterPro" id="IPR002078">
    <property type="entry name" value="Sigma_54_int"/>
</dbReference>
<dbReference type="InterPro" id="IPR002197">
    <property type="entry name" value="HTH_Fis"/>
</dbReference>
<keyword evidence="3" id="KW-0805">Transcription regulation</keyword>
<protein>
    <submittedName>
        <fullName evidence="9">Two-component system, NtrC family, response regulator HydG</fullName>
    </submittedName>
</protein>
<dbReference type="Pfam" id="PF00158">
    <property type="entry name" value="Sigma54_activat"/>
    <property type="match status" value="1"/>
</dbReference>
<dbReference type="PANTHER" id="PTHR32071:SF81">
    <property type="entry name" value="PROPIONATE CATABOLISM OPERON REGULATORY PROTEIN"/>
    <property type="match status" value="1"/>
</dbReference>
<evidence type="ECO:0000256" key="6">
    <source>
        <dbReference type="PROSITE-ProRule" id="PRU00169"/>
    </source>
</evidence>
<dbReference type="PROSITE" id="PS00676">
    <property type="entry name" value="SIGMA54_INTERACT_2"/>
    <property type="match status" value="1"/>
</dbReference>
<evidence type="ECO:0000256" key="3">
    <source>
        <dbReference type="ARBA" id="ARBA00023015"/>
    </source>
</evidence>
<dbReference type="SUPFAM" id="SSF52540">
    <property type="entry name" value="P-loop containing nucleoside triphosphate hydrolases"/>
    <property type="match status" value="1"/>
</dbReference>
<keyword evidence="6" id="KW-0597">Phosphoprotein</keyword>
<dbReference type="GO" id="GO:0043565">
    <property type="term" value="F:sequence-specific DNA binding"/>
    <property type="evidence" value="ECO:0007669"/>
    <property type="project" value="InterPro"/>
</dbReference>
<evidence type="ECO:0000259" key="8">
    <source>
        <dbReference type="PROSITE" id="PS50110"/>
    </source>
</evidence>
<feature type="domain" description="Response regulatory" evidence="8">
    <location>
        <begin position="3"/>
        <end position="117"/>
    </location>
</feature>
<dbReference type="PROSITE" id="PS00688">
    <property type="entry name" value="SIGMA54_INTERACT_3"/>
    <property type="match status" value="1"/>
</dbReference>
<dbReference type="GO" id="GO:0000160">
    <property type="term" value="P:phosphorelay signal transduction system"/>
    <property type="evidence" value="ECO:0007669"/>
    <property type="project" value="InterPro"/>
</dbReference>
<evidence type="ECO:0000256" key="5">
    <source>
        <dbReference type="ARBA" id="ARBA00023163"/>
    </source>
</evidence>
<dbReference type="SUPFAM" id="SSF52172">
    <property type="entry name" value="CheY-like"/>
    <property type="match status" value="1"/>
</dbReference>
<keyword evidence="1" id="KW-0547">Nucleotide-binding</keyword>
<dbReference type="InterPro" id="IPR058031">
    <property type="entry name" value="AAA_lid_NorR"/>
</dbReference>
<proteinExistence type="predicted"/>
<dbReference type="PROSITE" id="PS50045">
    <property type="entry name" value="SIGMA54_INTERACT_4"/>
    <property type="match status" value="1"/>
</dbReference>
<evidence type="ECO:0000256" key="1">
    <source>
        <dbReference type="ARBA" id="ARBA00022741"/>
    </source>
</evidence>
<dbReference type="InterPro" id="IPR009057">
    <property type="entry name" value="Homeodomain-like_sf"/>
</dbReference>
<dbReference type="Gene3D" id="3.40.50.2300">
    <property type="match status" value="1"/>
</dbReference>
<evidence type="ECO:0000259" key="7">
    <source>
        <dbReference type="PROSITE" id="PS50045"/>
    </source>
</evidence>
<dbReference type="Gene3D" id="1.10.8.60">
    <property type="match status" value="1"/>
</dbReference>
<dbReference type="FunFam" id="3.40.50.300:FF:000006">
    <property type="entry name" value="DNA-binding transcriptional regulator NtrC"/>
    <property type="match status" value="1"/>
</dbReference>
<evidence type="ECO:0000313" key="9">
    <source>
        <dbReference type="EMBL" id="SCC58257.1"/>
    </source>
</evidence>
<dbReference type="AlphaFoldDB" id="A0A1C4FQH1"/>
<evidence type="ECO:0000256" key="4">
    <source>
        <dbReference type="ARBA" id="ARBA00023125"/>
    </source>
</evidence>
<dbReference type="PROSITE" id="PS50110">
    <property type="entry name" value="RESPONSE_REGULATORY"/>
    <property type="match status" value="1"/>
</dbReference>
<dbReference type="RefSeq" id="WP_089714771.1">
    <property type="nucleotide sequence ID" value="NZ_FMAR01000016.1"/>
</dbReference>
<feature type="modified residue" description="4-aspartylphosphate" evidence="6">
    <location>
        <position position="52"/>
    </location>
</feature>
<dbReference type="Pfam" id="PF25601">
    <property type="entry name" value="AAA_lid_14"/>
    <property type="match status" value="1"/>
</dbReference>
<keyword evidence="4" id="KW-0238">DNA-binding</keyword>
<dbReference type="InterPro" id="IPR027417">
    <property type="entry name" value="P-loop_NTPase"/>
</dbReference>
<evidence type="ECO:0000256" key="2">
    <source>
        <dbReference type="ARBA" id="ARBA00022840"/>
    </source>
</evidence>
<dbReference type="EMBL" id="FMAR01000016">
    <property type="protein sequence ID" value="SCC58257.1"/>
    <property type="molecule type" value="Genomic_DNA"/>
</dbReference>
<dbReference type="PRINTS" id="PR01590">
    <property type="entry name" value="HTHFIS"/>
</dbReference>
<dbReference type="Gene3D" id="3.40.50.300">
    <property type="entry name" value="P-loop containing nucleotide triphosphate hydrolases"/>
    <property type="match status" value="1"/>
</dbReference>
<dbReference type="CDD" id="cd00009">
    <property type="entry name" value="AAA"/>
    <property type="match status" value="1"/>
</dbReference>
<feature type="domain" description="Sigma-54 factor interaction" evidence="7">
    <location>
        <begin position="177"/>
        <end position="406"/>
    </location>
</feature>
<dbReference type="InterPro" id="IPR025944">
    <property type="entry name" value="Sigma_54_int_dom_CS"/>
</dbReference>
<dbReference type="SUPFAM" id="SSF46689">
    <property type="entry name" value="Homeodomain-like"/>
    <property type="match status" value="1"/>
</dbReference>
<dbReference type="Gene3D" id="1.10.10.60">
    <property type="entry name" value="Homeodomain-like"/>
    <property type="match status" value="1"/>
</dbReference>
<dbReference type="Pfam" id="PF02954">
    <property type="entry name" value="HTH_8"/>
    <property type="match status" value="1"/>
</dbReference>
<organism evidence="9 10">
    <name type="scientific">Chitinophaga costaii</name>
    <dbReference type="NCBI Taxonomy" id="1335309"/>
    <lineage>
        <taxon>Bacteria</taxon>
        <taxon>Pseudomonadati</taxon>
        <taxon>Bacteroidota</taxon>
        <taxon>Chitinophagia</taxon>
        <taxon>Chitinophagales</taxon>
        <taxon>Chitinophagaceae</taxon>
        <taxon>Chitinophaga</taxon>
    </lineage>
</organism>
<keyword evidence="10" id="KW-1185">Reference proteome</keyword>
<keyword evidence="2" id="KW-0067">ATP-binding</keyword>
<name>A0A1C4FQH1_9BACT</name>
<dbReference type="Pfam" id="PF00072">
    <property type="entry name" value="Response_reg"/>
    <property type="match status" value="1"/>
</dbReference>
<keyword evidence="5" id="KW-0804">Transcription</keyword>
<accession>A0A1C4FQH1</accession>
<reference evidence="9 10" key="1">
    <citation type="submission" date="2016-08" db="EMBL/GenBank/DDBJ databases">
        <authorList>
            <person name="Seilhamer J.J."/>
        </authorList>
    </citation>
    <scope>NUCLEOTIDE SEQUENCE [LARGE SCALE GENOMIC DNA]</scope>
    <source>
        <strain evidence="9 10">A37T2</strain>
    </source>
</reference>
<dbReference type="PANTHER" id="PTHR32071">
    <property type="entry name" value="TRANSCRIPTIONAL REGULATORY PROTEIN"/>
    <property type="match status" value="1"/>
</dbReference>
<dbReference type="GO" id="GO:0006355">
    <property type="term" value="P:regulation of DNA-templated transcription"/>
    <property type="evidence" value="ECO:0007669"/>
    <property type="project" value="InterPro"/>
</dbReference>
<dbReference type="InterPro" id="IPR025943">
    <property type="entry name" value="Sigma_54_int_dom_ATP-bd_2"/>
</dbReference>
<dbReference type="Proteomes" id="UP000242818">
    <property type="component" value="Unassembled WGS sequence"/>
</dbReference>
<dbReference type="InterPro" id="IPR003593">
    <property type="entry name" value="AAA+_ATPase"/>
</dbReference>
<dbReference type="SMART" id="SM00382">
    <property type="entry name" value="AAA"/>
    <property type="match status" value="1"/>
</dbReference>
<evidence type="ECO:0000313" key="10">
    <source>
        <dbReference type="Proteomes" id="UP000242818"/>
    </source>
</evidence>
<dbReference type="PROSITE" id="PS00675">
    <property type="entry name" value="SIGMA54_INTERACT_1"/>
    <property type="match status" value="1"/>
</dbReference>